<dbReference type="Proteomes" id="UP000273786">
    <property type="component" value="Unassembled WGS sequence"/>
</dbReference>
<sequence length="122" mass="12547">MSFLNSLVLDNGVQYIKDHGNRLHICSSEPADYAATLTASLGTKDTPTISVPGARTPSGRKVTVSAITDGAVSANGNGSHWALVDTVNSRLLAAKALDAVLACNNGDTWTLPAFDIGIPGPA</sequence>
<evidence type="ECO:0000313" key="2">
    <source>
        <dbReference type="Proteomes" id="UP000273786"/>
    </source>
</evidence>
<dbReference type="RefSeq" id="WP_125001763.1">
    <property type="nucleotide sequence ID" value="NZ_RQXT01000025.1"/>
</dbReference>
<comment type="caution">
    <text evidence="1">The sequence shown here is derived from an EMBL/GenBank/DDBJ whole genome shotgun (WGS) entry which is preliminary data.</text>
</comment>
<dbReference type="AlphaFoldDB" id="A0A3P3FJ02"/>
<reference evidence="1 2" key="1">
    <citation type="submission" date="2018-11" db="EMBL/GenBank/DDBJ databases">
        <title>the genome of Mesorhizobium tamadayense DSM 28320.</title>
        <authorList>
            <person name="Gao J."/>
        </authorList>
    </citation>
    <scope>NUCLEOTIDE SEQUENCE [LARGE SCALE GENOMIC DNA]</scope>
    <source>
        <strain evidence="1 2">DSM 28320</strain>
    </source>
</reference>
<evidence type="ECO:0000313" key="1">
    <source>
        <dbReference type="EMBL" id="RRH98092.1"/>
    </source>
</evidence>
<protein>
    <submittedName>
        <fullName evidence="1">Uncharacterized protein</fullName>
    </submittedName>
</protein>
<accession>A0A3P3FJ02</accession>
<name>A0A3P3FJ02_9HYPH</name>
<keyword evidence="2" id="KW-1185">Reference proteome</keyword>
<proteinExistence type="predicted"/>
<dbReference type="OrthoDB" id="7876261at2"/>
<gene>
    <name evidence="1" type="ORF">EH240_20060</name>
</gene>
<organism evidence="1 2">
    <name type="scientific">Mesorhizobium tamadayense</name>
    <dbReference type="NCBI Taxonomy" id="425306"/>
    <lineage>
        <taxon>Bacteria</taxon>
        <taxon>Pseudomonadati</taxon>
        <taxon>Pseudomonadota</taxon>
        <taxon>Alphaproteobacteria</taxon>
        <taxon>Hyphomicrobiales</taxon>
        <taxon>Phyllobacteriaceae</taxon>
        <taxon>Mesorhizobium</taxon>
    </lineage>
</organism>
<dbReference type="EMBL" id="RQXT01000025">
    <property type="protein sequence ID" value="RRH98092.1"/>
    <property type="molecule type" value="Genomic_DNA"/>
</dbReference>